<dbReference type="InterPro" id="IPR036526">
    <property type="entry name" value="C-N_Hydrolase_sf"/>
</dbReference>
<keyword evidence="1" id="KW-0378">Hydrolase</keyword>
<protein>
    <recommendedName>
        <fullName evidence="3">CN hydrolase domain-containing protein</fullName>
    </recommendedName>
</protein>
<dbReference type="Pfam" id="PF00795">
    <property type="entry name" value="CN_hydrolase"/>
    <property type="match status" value="1"/>
</dbReference>
<dbReference type="AlphaFoldDB" id="A0A0R0CAL6"/>
<dbReference type="InterPro" id="IPR050345">
    <property type="entry name" value="Aliph_Amidase/BUP"/>
</dbReference>
<feature type="domain" description="CN hydrolase" evidence="3">
    <location>
        <begin position="47"/>
        <end position="311"/>
    </location>
</feature>
<keyword evidence="5" id="KW-1185">Reference proteome</keyword>
<evidence type="ECO:0000313" key="5">
    <source>
        <dbReference type="Proteomes" id="UP000050864"/>
    </source>
</evidence>
<evidence type="ECO:0000256" key="1">
    <source>
        <dbReference type="ARBA" id="ARBA00022801"/>
    </source>
</evidence>
<sequence length="366" mass="40694">MAALGAVGPALLGTSAPAQAAMGKGPDALNERTDGTYDTVELAKPAWTLGLVQSRVHSFDAREWKAGTKRNLAHMLELIDKAHYHAKPDLLQFHEFPLTGWRKWTRDEILKFAITIPGAETEAIAQKARQYGTWIVFGAYATDPDWPGHVLSITTIMNDKGEIVDKHWKARNLKGAFPDFELFTTTTYDVLDRYVEMYGRDAVVPVTRTPLGNLCTSSTQREPELFRAMAFKGAEVFLRTASGGFSEMDVAACAMYNGVYSSIVNNSISPDNGPYFDDPGSGGTALYDPTGKAIAEAQSKEETLVLGRVPIAELRARKRQPVVHMDLFRDVYDTYQNAYPPNLWSEYLPTSLEDAARYIRGKSRWK</sequence>
<feature type="signal peptide" evidence="2">
    <location>
        <begin position="1"/>
        <end position="20"/>
    </location>
</feature>
<evidence type="ECO:0000259" key="3">
    <source>
        <dbReference type="PROSITE" id="PS50263"/>
    </source>
</evidence>
<dbReference type="EMBL" id="LDJI01000021">
    <property type="protein sequence ID" value="KRG63562.1"/>
    <property type="molecule type" value="Genomic_DNA"/>
</dbReference>
<dbReference type="STRING" id="405444.ABB26_11635"/>
<dbReference type="InterPro" id="IPR003010">
    <property type="entry name" value="C-N_Hydrolase"/>
</dbReference>
<name>A0A0R0CAL6_9GAMM</name>
<dbReference type="PROSITE" id="PS50263">
    <property type="entry name" value="CN_HYDROLASE"/>
    <property type="match status" value="1"/>
</dbReference>
<organism evidence="4 5">
    <name type="scientific">Stenotrophomonas humi</name>
    <dbReference type="NCBI Taxonomy" id="405444"/>
    <lineage>
        <taxon>Bacteria</taxon>
        <taxon>Pseudomonadati</taxon>
        <taxon>Pseudomonadota</taxon>
        <taxon>Gammaproteobacteria</taxon>
        <taxon>Lysobacterales</taxon>
        <taxon>Lysobacteraceae</taxon>
        <taxon>Stenotrophomonas</taxon>
    </lineage>
</organism>
<evidence type="ECO:0000256" key="2">
    <source>
        <dbReference type="SAM" id="SignalP"/>
    </source>
</evidence>
<evidence type="ECO:0000313" key="4">
    <source>
        <dbReference type="EMBL" id="KRG63562.1"/>
    </source>
</evidence>
<dbReference type="SUPFAM" id="SSF56317">
    <property type="entry name" value="Carbon-nitrogen hydrolase"/>
    <property type="match status" value="1"/>
</dbReference>
<dbReference type="PANTHER" id="PTHR43674">
    <property type="entry name" value="NITRILASE C965.09-RELATED"/>
    <property type="match status" value="1"/>
</dbReference>
<proteinExistence type="predicted"/>
<comment type="caution">
    <text evidence="4">The sequence shown here is derived from an EMBL/GenBank/DDBJ whole genome shotgun (WGS) entry which is preliminary data.</text>
</comment>
<dbReference type="PATRIC" id="fig|405444.3.peg.1415"/>
<accession>A0A0R0CAL6</accession>
<dbReference type="GO" id="GO:0016811">
    <property type="term" value="F:hydrolase activity, acting on carbon-nitrogen (but not peptide) bonds, in linear amides"/>
    <property type="evidence" value="ECO:0007669"/>
    <property type="project" value="TreeGrafter"/>
</dbReference>
<gene>
    <name evidence="4" type="ORF">ABB26_11635</name>
</gene>
<dbReference type="Proteomes" id="UP000050864">
    <property type="component" value="Unassembled WGS sequence"/>
</dbReference>
<dbReference type="Gene3D" id="3.60.110.10">
    <property type="entry name" value="Carbon-nitrogen hydrolase"/>
    <property type="match status" value="1"/>
</dbReference>
<reference evidence="4 5" key="1">
    <citation type="submission" date="2015-05" db="EMBL/GenBank/DDBJ databases">
        <title>Genome sequencing and analysis of members of genus Stenotrophomonas.</title>
        <authorList>
            <person name="Patil P.P."/>
            <person name="Midha S."/>
            <person name="Patil P.B."/>
        </authorList>
    </citation>
    <scope>NUCLEOTIDE SEQUENCE [LARGE SCALE GENOMIC DNA]</scope>
    <source>
        <strain evidence="4 5">DSM 18929</strain>
    </source>
</reference>
<feature type="chain" id="PRO_5006393757" description="CN hydrolase domain-containing protein" evidence="2">
    <location>
        <begin position="21"/>
        <end position="366"/>
    </location>
</feature>
<dbReference type="PANTHER" id="PTHR43674:SF16">
    <property type="entry name" value="CARBON-NITROGEN FAMILY, PUTATIVE (AFU_ORTHOLOGUE AFUA_5G02350)-RELATED"/>
    <property type="match status" value="1"/>
</dbReference>
<keyword evidence="2" id="KW-0732">Signal</keyword>